<sequence>MSKKLVYVSGSPFWMTPEGSFEAVERRNGRMIERIYLRTPQGLHALGDSPIALA</sequence>
<organism evidence="1 2">
    <name type="scientific">Aminomonas paucivorans DSM 12260</name>
    <dbReference type="NCBI Taxonomy" id="584708"/>
    <lineage>
        <taxon>Bacteria</taxon>
        <taxon>Thermotogati</taxon>
        <taxon>Synergistota</taxon>
        <taxon>Synergistia</taxon>
        <taxon>Synergistales</taxon>
        <taxon>Synergistaceae</taxon>
        <taxon>Aminomonas</taxon>
    </lineage>
</organism>
<dbReference type="Proteomes" id="UP000005096">
    <property type="component" value="Chromosome"/>
</dbReference>
<proteinExistence type="predicted"/>
<dbReference type="HOGENOM" id="CLU_214160_0_0_0"/>
<accession>E3CV00</accession>
<evidence type="ECO:0000313" key="2">
    <source>
        <dbReference type="Proteomes" id="UP000005096"/>
    </source>
</evidence>
<dbReference type="RefSeq" id="WP_006300321.1">
    <property type="nucleotide sequence ID" value="NZ_CM001022.1"/>
</dbReference>
<dbReference type="eggNOG" id="ENOG5033IE7">
    <property type="taxonomic scope" value="Bacteria"/>
</dbReference>
<protein>
    <submittedName>
        <fullName evidence="1">Uncharacterized protein</fullName>
    </submittedName>
</protein>
<gene>
    <name evidence="1" type="ORF">Apau_0729</name>
</gene>
<dbReference type="EMBL" id="CM001022">
    <property type="protein sequence ID" value="EFQ23157.1"/>
    <property type="molecule type" value="Genomic_DNA"/>
</dbReference>
<dbReference type="STRING" id="584708.Apau_0729"/>
<dbReference type="AlphaFoldDB" id="E3CV00"/>
<name>E3CV00_9BACT</name>
<dbReference type="PaxDb" id="584708-Apau_0729"/>
<reference evidence="1 2" key="1">
    <citation type="journal article" date="2010" name="Stand. Genomic Sci.">
        <title>Non-contiguous finished genome sequence of Aminomonas paucivorans type strain (GLU-3).</title>
        <authorList>
            <person name="Pitluck S."/>
            <person name="Yasawong M."/>
            <person name="Held B."/>
            <person name="Lapidus A."/>
            <person name="Nolan M."/>
            <person name="Copeland A."/>
            <person name="Lucas S."/>
            <person name="Del Rio T.G."/>
            <person name="Tice H."/>
            <person name="Cheng J.F."/>
            <person name="Chertkov O."/>
            <person name="Goodwin L."/>
            <person name="Tapia R."/>
            <person name="Han C."/>
            <person name="Liolios K."/>
            <person name="Ivanova N."/>
            <person name="Mavromatis K."/>
            <person name="Ovchinnikova G."/>
            <person name="Pati A."/>
            <person name="Chen A."/>
            <person name="Palaniappan K."/>
            <person name="Land M."/>
            <person name="Hauser L."/>
            <person name="Chang Y.J."/>
            <person name="Jeffries C.D."/>
            <person name="Pukall R."/>
            <person name="Spring S."/>
            <person name="Rohde M."/>
            <person name="Sikorski J."/>
            <person name="Goker M."/>
            <person name="Woyke T."/>
            <person name="Bristow J."/>
            <person name="Eisen J.A."/>
            <person name="Markowitz V."/>
            <person name="Hugenholtz P."/>
            <person name="Kyrpides N.C."/>
            <person name="Klenk H.P."/>
        </authorList>
    </citation>
    <scope>NUCLEOTIDE SEQUENCE [LARGE SCALE GENOMIC DNA]</scope>
    <source>
        <strain evidence="1 2">DSM 12260</strain>
    </source>
</reference>
<evidence type="ECO:0000313" key="1">
    <source>
        <dbReference type="EMBL" id="EFQ23157.1"/>
    </source>
</evidence>
<keyword evidence="2" id="KW-1185">Reference proteome</keyword>